<reference evidence="1" key="2">
    <citation type="journal article" date="2023" name="IMA Fungus">
        <title>Comparative genomic study of the Penicillium genus elucidates a diverse pangenome and 15 lateral gene transfer events.</title>
        <authorList>
            <person name="Petersen C."/>
            <person name="Sorensen T."/>
            <person name="Nielsen M.R."/>
            <person name="Sondergaard T.E."/>
            <person name="Sorensen J.L."/>
            <person name="Fitzpatrick D.A."/>
            <person name="Frisvad J.C."/>
            <person name="Nielsen K.L."/>
        </authorList>
    </citation>
    <scope>NUCLEOTIDE SEQUENCE</scope>
    <source>
        <strain evidence="1">IBT 29677</strain>
    </source>
</reference>
<dbReference type="RefSeq" id="XP_056491856.1">
    <property type="nucleotide sequence ID" value="XM_056629122.1"/>
</dbReference>
<evidence type="ECO:0000313" key="1">
    <source>
        <dbReference type="EMBL" id="KAJ5404614.1"/>
    </source>
</evidence>
<dbReference type="AlphaFoldDB" id="A0A9W9W6W8"/>
<dbReference type="Proteomes" id="UP001147747">
    <property type="component" value="Unassembled WGS sequence"/>
</dbReference>
<protein>
    <submittedName>
        <fullName evidence="1">Uncharacterized protein</fullName>
    </submittedName>
</protein>
<organism evidence="1 2">
    <name type="scientific">Penicillium cosmopolitanum</name>
    <dbReference type="NCBI Taxonomy" id="1131564"/>
    <lineage>
        <taxon>Eukaryota</taxon>
        <taxon>Fungi</taxon>
        <taxon>Dikarya</taxon>
        <taxon>Ascomycota</taxon>
        <taxon>Pezizomycotina</taxon>
        <taxon>Eurotiomycetes</taxon>
        <taxon>Eurotiomycetidae</taxon>
        <taxon>Eurotiales</taxon>
        <taxon>Aspergillaceae</taxon>
        <taxon>Penicillium</taxon>
    </lineage>
</organism>
<proteinExistence type="predicted"/>
<accession>A0A9W9W6W8</accession>
<keyword evidence="2" id="KW-1185">Reference proteome</keyword>
<name>A0A9W9W6W8_9EURO</name>
<dbReference type="GeneID" id="81368102"/>
<comment type="caution">
    <text evidence="1">The sequence shown here is derived from an EMBL/GenBank/DDBJ whole genome shotgun (WGS) entry which is preliminary data.</text>
</comment>
<gene>
    <name evidence="1" type="ORF">N7509_004485</name>
</gene>
<reference evidence="1" key="1">
    <citation type="submission" date="2022-12" db="EMBL/GenBank/DDBJ databases">
        <authorList>
            <person name="Petersen C."/>
        </authorList>
    </citation>
    <scope>NUCLEOTIDE SEQUENCE</scope>
    <source>
        <strain evidence="1">IBT 29677</strain>
    </source>
</reference>
<sequence>MAANRTLLLCDDPKYVFQSFNNLGNCYTATGEAGTSNFTKIVERCLTDYCKNRYPDLGGCENWHGPTALPFVVSTTTSNQYFWNNATCAGVSKGVNTDIGGPGVGHFNPTH</sequence>
<evidence type="ECO:0000313" key="2">
    <source>
        <dbReference type="Proteomes" id="UP001147747"/>
    </source>
</evidence>
<dbReference type="EMBL" id="JAPZBU010000005">
    <property type="protein sequence ID" value="KAJ5404614.1"/>
    <property type="molecule type" value="Genomic_DNA"/>
</dbReference>
<dbReference type="OrthoDB" id="3789824at2759"/>